<dbReference type="InterPro" id="IPR010730">
    <property type="entry name" value="HET"/>
</dbReference>
<proteinExistence type="predicted"/>
<keyword evidence="3" id="KW-1185">Reference proteome</keyword>
<dbReference type="GeneID" id="41985927"/>
<evidence type="ECO:0000259" key="1">
    <source>
        <dbReference type="Pfam" id="PF06985"/>
    </source>
</evidence>
<dbReference type="PANTHER" id="PTHR33112:SF16">
    <property type="entry name" value="HETEROKARYON INCOMPATIBILITY DOMAIN-CONTAINING PROTEIN"/>
    <property type="match status" value="1"/>
</dbReference>
<name>A0A8H8TZY0_9HELO</name>
<dbReference type="RefSeq" id="XP_031004269.1">
    <property type="nucleotide sequence ID" value="XM_031150673.1"/>
</dbReference>
<organism evidence="2 3">
    <name type="scientific">Lachnellula hyalina</name>
    <dbReference type="NCBI Taxonomy" id="1316788"/>
    <lineage>
        <taxon>Eukaryota</taxon>
        <taxon>Fungi</taxon>
        <taxon>Dikarya</taxon>
        <taxon>Ascomycota</taxon>
        <taxon>Pezizomycotina</taxon>
        <taxon>Leotiomycetes</taxon>
        <taxon>Helotiales</taxon>
        <taxon>Lachnaceae</taxon>
        <taxon>Lachnellula</taxon>
    </lineage>
</organism>
<dbReference type="OrthoDB" id="5362512at2759"/>
<protein>
    <recommendedName>
        <fullName evidence="1">Heterokaryon incompatibility domain-containing protein</fullName>
    </recommendedName>
</protein>
<sequence length="701" mass="79922">MLCSFCSNIDLDQLATDQGYKHHASCAELLHSVRNGCESCKLIWDSQWTEIGGDLLDQRYDLGGLDMQIVARAVHQSPGSYEKIRYGQEIRWHDHQSRRMTPDDDRPPEVPYLWSFLAIAARPDDLSSSYLRLRSLAYRSSENWQSSASSWINDCLAGHEACAPQSLATRRPPTRVIDVGPTDGSTDPLLHISGNDVQEWVTLSHCWGQSQPIKTTLQSISDHQHSLPMSNLPKLFYDAVVITRAMHYRYLWIDSLCIIQDSKEDWMREISTMGDIYKNCVFTISAENCADSGVNILGNHVSLETEYVQQGCRSSRDGFQSVMYTFDRERWQRGGLDHSFLKSRAWALQEDVLSPRTLRWTPLQLVWSCRCTTRSEDNFTEDWPRTVSGFHHPAKVICLSPERLEVVRQDDLKIHDGAPECDPLQIWYRVVIDLCSRDITFEEDCLPAISGLAKEVKRHTGYEYRAGIWTQDFHNGLLWSVQDGGLYPSTYVAPSWSWAAIKCGNQVRPACVAPTSPVFTGLDESSLTPIAKILQINLVYLGEDEFGPIKSGELRINAPYKSVASFENNEIRLPLAKDILKLFGNNSFVYKIVPSTITCWLDDRPVEEEDEEVFLNTKLQLRDRGAVVVSIASVKFGSTRIIEPWNYYYYLSNIDESLQDQNWALILEPVIGAVDEWRRIGLARIADGLVDRWESRDFTIL</sequence>
<accession>A0A8H8TZY0</accession>
<dbReference type="EMBL" id="QGMH01000094">
    <property type="protein sequence ID" value="TVY25481.1"/>
    <property type="molecule type" value="Genomic_DNA"/>
</dbReference>
<comment type="caution">
    <text evidence="2">The sequence shown here is derived from an EMBL/GenBank/DDBJ whole genome shotgun (WGS) entry which is preliminary data.</text>
</comment>
<evidence type="ECO:0000313" key="3">
    <source>
        <dbReference type="Proteomes" id="UP000431533"/>
    </source>
</evidence>
<dbReference type="PANTHER" id="PTHR33112">
    <property type="entry name" value="DOMAIN PROTEIN, PUTATIVE-RELATED"/>
    <property type="match status" value="1"/>
</dbReference>
<evidence type="ECO:0000313" key="2">
    <source>
        <dbReference type="EMBL" id="TVY25481.1"/>
    </source>
</evidence>
<gene>
    <name evidence="2" type="ORF">LHYA1_G005729</name>
</gene>
<reference evidence="2 3" key="1">
    <citation type="submission" date="2018-05" db="EMBL/GenBank/DDBJ databases">
        <title>Genome sequencing and assembly of the regulated plant pathogen Lachnellula willkommii and related sister species for the development of diagnostic species identification markers.</title>
        <authorList>
            <person name="Giroux E."/>
            <person name="Bilodeau G."/>
        </authorList>
    </citation>
    <scope>NUCLEOTIDE SEQUENCE [LARGE SCALE GENOMIC DNA]</scope>
    <source>
        <strain evidence="2 3">CBS 185.66</strain>
    </source>
</reference>
<dbReference type="AlphaFoldDB" id="A0A8H8TZY0"/>
<feature type="domain" description="Heterokaryon incompatibility" evidence="1">
    <location>
        <begin position="200"/>
        <end position="350"/>
    </location>
</feature>
<dbReference type="Pfam" id="PF06985">
    <property type="entry name" value="HET"/>
    <property type="match status" value="1"/>
</dbReference>
<dbReference type="Proteomes" id="UP000431533">
    <property type="component" value="Unassembled WGS sequence"/>
</dbReference>